<dbReference type="PANTHER" id="PTHR33639">
    <property type="entry name" value="THIOL-DISULFIDE OXIDOREDUCTASE DCC"/>
    <property type="match status" value="1"/>
</dbReference>
<keyword evidence="2" id="KW-1185">Reference proteome</keyword>
<gene>
    <name evidence="1" type="ORF">COHA_004939</name>
</gene>
<name>A0AAD5DSQ6_9CHLO</name>
<organism evidence="1 2">
    <name type="scientific">Chlorella ohadii</name>
    <dbReference type="NCBI Taxonomy" id="2649997"/>
    <lineage>
        <taxon>Eukaryota</taxon>
        <taxon>Viridiplantae</taxon>
        <taxon>Chlorophyta</taxon>
        <taxon>core chlorophytes</taxon>
        <taxon>Trebouxiophyceae</taxon>
        <taxon>Chlorellales</taxon>
        <taxon>Chlorellaceae</taxon>
        <taxon>Chlorella clade</taxon>
        <taxon>Chlorella</taxon>
    </lineage>
</organism>
<evidence type="ECO:0000313" key="1">
    <source>
        <dbReference type="EMBL" id="KAI7841320.1"/>
    </source>
</evidence>
<dbReference type="InterPro" id="IPR007263">
    <property type="entry name" value="DCC1-like"/>
</dbReference>
<dbReference type="GO" id="GO:0015035">
    <property type="term" value="F:protein-disulfide reductase activity"/>
    <property type="evidence" value="ECO:0007669"/>
    <property type="project" value="InterPro"/>
</dbReference>
<reference evidence="1" key="1">
    <citation type="submission" date="2020-11" db="EMBL/GenBank/DDBJ databases">
        <title>Chlorella ohadii genome sequencing and assembly.</title>
        <authorList>
            <person name="Murik O."/>
            <person name="Treves H."/>
            <person name="Kedem I."/>
            <person name="Shotland Y."/>
            <person name="Kaplan A."/>
        </authorList>
    </citation>
    <scope>NUCLEOTIDE SEQUENCE</scope>
    <source>
        <strain evidence="1">1</strain>
    </source>
</reference>
<dbReference type="PANTHER" id="PTHR33639:SF2">
    <property type="entry name" value="DUF393 DOMAIN-CONTAINING PROTEIN"/>
    <property type="match status" value="1"/>
</dbReference>
<dbReference type="EMBL" id="JADXDR010000064">
    <property type="protein sequence ID" value="KAI7841320.1"/>
    <property type="molecule type" value="Genomic_DNA"/>
</dbReference>
<dbReference type="Pfam" id="PF04134">
    <property type="entry name" value="DCC1-like"/>
    <property type="match status" value="1"/>
</dbReference>
<accession>A0AAD5DSQ6</accession>
<comment type="caution">
    <text evidence="1">The sequence shown here is derived from an EMBL/GenBank/DDBJ whole genome shotgun (WGS) entry which is preliminary data.</text>
</comment>
<sequence>MLALDRKGVFRFAALQSDCGRALLQRSGRAPDDISSIVLVEQQGSYIKSDAILRIAGGLHMPLPLVAAVLGVLPRPVKDGFYDAVADNRYNFFGRTSACRLSDPRFEERFIS</sequence>
<protein>
    <submittedName>
        <fullName evidence="1">Uncharacterized protein</fullName>
    </submittedName>
</protein>
<dbReference type="AlphaFoldDB" id="A0AAD5DSQ6"/>
<dbReference type="Proteomes" id="UP001205105">
    <property type="component" value="Unassembled WGS sequence"/>
</dbReference>
<proteinExistence type="predicted"/>
<dbReference type="InterPro" id="IPR052927">
    <property type="entry name" value="DCC_oxidoreductase"/>
</dbReference>
<evidence type="ECO:0000313" key="2">
    <source>
        <dbReference type="Proteomes" id="UP001205105"/>
    </source>
</evidence>